<dbReference type="PROSITE" id="PS00640">
    <property type="entry name" value="THIOL_PROTEASE_ASN"/>
    <property type="match status" value="1"/>
</dbReference>
<dbReference type="InterPro" id="IPR025661">
    <property type="entry name" value="Pept_asp_AS"/>
</dbReference>
<sequence length="334" mass="37458">MQGLVVLSCLIALGQAVSFFDLSADEFTLFKKFHRKDYANELEESYRKKIFLENKKRIEKHNYKYKQGKVSFKLKLNHLADMLLHEFSDVYLGFNKSLKAHNKQLQSYTFIPPAHVTLNKEVDWRTKGAVTPVKNQGHCGSCWAFSSTGALEGQNFRKTGKLVSLSEQNLVDCSGAYGNNGCEGGLMDNAFQYVKENHGIDTEKSYPYEAEDETCRFRKSSIGATDSGFVDIPQGDEEALMQAVATIGPISVAIDASHQSFQFYSEGVYYEPDCSSENLDHGVLVVGYGVEDNQKYWLVKNSWGSQWGEGGYIKMARDQENNCGIATQASYPLV</sequence>
<name>A0A9P0E5W9_NEZVI</name>
<gene>
    <name evidence="10" type="ORF">NEZAVI_LOCUS3115</name>
</gene>
<keyword evidence="5" id="KW-0865">Zymogen</keyword>
<dbReference type="SMART" id="SM00848">
    <property type="entry name" value="Inhibitor_I29"/>
    <property type="match status" value="1"/>
</dbReference>
<evidence type="ECO:0000256" key="5">
    <source>
        <dbReference type="ARBA" id="ARBA00023145"/>
    </source>
</evidence>
<keyword evidence="4" id="KW-0788">Thiol protease</keyword>
<dbReference type="SMART" id="SM00645">
    <property type="entry name" value="Pept_C1"/>
    <property type="match status" value="1"/>
</dbReference>
<evidence type="ECO:0000256" key="3">
    <source>
        <dbReference type="ARBA" id="ARBA00022801"/>
    </source>
</evidence>
<keyword evidence="2" id="KW-0645">Protease</keyword>
<evidence type="ECO:0000259" key="8">
    <source>
        <dbReference type="SMART" id="SM00645"/>
    </source>
</evidence>
<evidence type="ECO:0000256" key="1">
    <source>
        <dbReference type="ARBA" id="ARBA00008455"/>
    </source>
</evidence>
<accession>A0A9P0E5W9</accession>
<dbReference type="OrthoDB" id="10253408at2759"/>
<reference evidence="10" key="1">
    <citation type="submission" date="2022-01" db="EMBL/GenBank/DDBJ databases">
        <authorList>
            <person name="King R."/>
        </authorList>
    </citation>
    <scope>NUCLEOTIDE SEQUENCE</scope>
</reference>
<dbReference type="InterPro" id="IPR000668">
    <property type="entry name" value="Peptidase_C1A_C"/>
</dbReference>
<dbReference type="PROSITE" id="PS00639">
    <property type="entry name" value="THIOL_PROTEASE_HIS"/>
    <property type="match status" value="1"/>
</dbReference>
<keyword evidence="6" id="KW-1015">Disulfide bond</keyword>
<comment type="similarity">
    <text evidence="1">Belongs to the peptidase C1 family.</text>
</comment>
<dbReference type="PRINTS" id="PR00705">
    <property type="entry name" value="PAPAIN"/>
</dbReference>
<feature type="domain" description="Cathepsin propeptide inhibitor" evidence="9">
    <location>
        <begin position="27"/>
        <end position="87"/>
    </location>
</feature>
<evidence type="ECO:0000256" key="2">
    <source>
        <dbReference type="ARBA" id="ARBA00022670"/>
    </source>
</evidence>
<keyword evidence="11" id="KW-1185">Reference proteome</keyword>
<evidence type="ECO:0000256" key="6">
    <source>
        <dbReference type="ARBA" id="ARBA00023157"/>
    </source>
</evidence>
<evidence type="ECO:0000259" key="9">
    <source>
        <dbReference type="SMART" id="SM00848"/>
    </source>
</evidence>
<dbReference type="PROSITE" id="PS00139">
    <property type="entry name" value="THIOL_PROTEASE_CYS"/>
    <property type="match status" value="1"/>
</dbReference>
<dbReference type="InterPro" id="IPR039417">
    <property type="entry name" value="Peptidase_C1A_papain-like"/>
</dbReference>
<feature type="domain" description="Peptidase C1A papain C-terminal" evidence="8">
    <location>
        <begin position="118"/>
        <end position="333"/>
    </location>
</feature>
<dbReference type="InterPro" id="IPR013201">
    <property type="entry name" value="Prot_inhib_I29"/>
</dbReference>
<evidence type="ECO:0000256" key="7">
    <source>
        <dbReference type="SAM" id="SignalP"/>
    </source>
</evidence>
<proteinExistence type="inferred from homology"/>
<dbReference type="GO" id="GO:0006508">
    <property type="term" value="P:proteolysis"/>
    <property type="evidence" value="ECO:0007669"/>
    <property type="project" value="UniProtKB-KW"/>
</dbReference>
<dbReference type="FunFam" id="3.90.70.10:FF:000006">
    <property type="entry name" value="Cathepsin S"/>
    <property type="match status" value="1"/>
</dbReference>
<dbReference type="Pfam" id="PF00112">
    <property type="entry name" value="Peptidase_C1"/>
    <property type="match status" value="1"/>
</dbReference>
<organism evidence="10 11">
    <name type="scientific">Nezara viridula</name>
    <name type="common">Southern green stink bug</name>
    <name type="synonym">Cimex viridulus</name>
    <dbReference type="NCBI Taxonomy" id="85310"/>
    <lineage>
        <taxon>Eukaryota</taxon>
        <taxon>Metazoa</taxon>
        <taxon>Ecdysozoa</taxon>
        <taxon>Arthropoda</taxon>
        <taxon>Hexapoda</taxon>
        <taxon>Insecta</taxon>
        <taxon>Pterygota</taxon>
        <taxon>Neoptera</taxon>
        <taxon>Paraneoptera</taxon>
        <taxon>Hemiptera</taxon>
        <taxon>Heteroptera</taxon>
        <taxon>Panheteroptera</taxon>
        <taxon>Pentatomomorpha</taxon>
        <taxon>Pentatomoidea</taxon>
        <taxon>Pentatomidae</taxon>
        <taxon>Pentatominae</taxon>
        <taxon>Nezara</taxon>
    </lineage>
</organism>
<dbReference type="CDD" id="cd02248">
    <property type="entry name" value="Peptidase_C1A"/>
    <property type="match status" value="1"/>
</dbReference>
<dbReference type="InterPro" id="IPR038765">
    <property type="entry name" value="Papain-like_cys_pep_sf"/>
</dbReference>
<evidence type="ECO:0000313" key="11">
    <source>
        <dbReference type="Proteomes" id="UP001152798"/>
    </source>
</evidence>
<evidence type="ECO:0008006" key="12">
    <source>
        <dbReference type="Google" id="ProtNLM"/>
    </source>
</evidence>
<evidence type="ECO:0000313" key="10">
    <source>
        <dbReference type="EMBL" id="CAH1392261.1"/>
    </source>
</evidence>
<evidence type="ECO:0000256" key="4">
    <source>
        <dbReference type="ARBA" id="ARBA00022807"/>
    </source>
</evidence>
<feature type="signal peptide" evidence="7">
    <location>
        <begin position="1"/>
        <end position="16"/>
    </location>
</feature>
<keyword evidence="3" id="KW-0378">Hydrolase</keyword>
<dbReference type="GO" id="GO:0008234">
    <property type="term" value="F:cysteine-type peptidase activity"/>
    <property type="evidence" value="ECO:0007669"/>
    <property type="project" value="UniProtKB-KW"/>
</dbReference>
<dbReference type="EMBL" id="OV725077">
    <property type="protein sequence ID" value="CAH1392261.1"/>
    <property type="molecule type" value="Genomic_DNA"/>
</dbReference>
<keyword evidence="7" id="KW-0732">Signal</keyword>
<dbReference type="InterPro" id="IPR025660">
    <property type="entry name" value="Pept_his_AS"/>
</dbReference>
<dbReference type="Pfam" id="PF08246">
    <property type="entry name" value="Inhibitor_I29"/>
    <property type="match status" value="1"/>
</dbReference>
<dbReference type="Proteomes" id="UP001152798">
    <property type="component" value="Chromosome 1"/>
</dbReference>
<protein>
    <recommendedName>
        <fullName evidence="12">Cathepsin L</fullName>
    </recommendedName>
</protein>
<dbReference type="SUPFAM" id="SSF54001">
    <property type="entry name" value="Cysteine proteinases"/>
    <property type="match status" value="1"/>
</dbReference>
<dbReference type="InterPro" id="IPR000169">
    <property type="entry name" value="Pept_cys_AS"/>
</dbReference>
<feature type="chain" id="PRO_5040177269" description="Cathepsin L" evidence="7">
    <location>
        <begin position="17"/>
        <end position="334"/>
    </location>
</feature>
<dbReference type="PANTHER" id="PTHR12411">
    <property type="entry name" value="CYSTEINE PROTEASE FAMILY C1-RELATED"/>
    <property type="match status" value="1"/>
</dbReference>
<dbReference type="AlphaFoldDB" id="A0A9P0E5W9"/>
<dbReference type="InterPro" id="IPR013128">
    <property type="entry name" value="Peptidase_C1A"/>
</dbReference>
<dbReference type="Gene3D" id="3.90.70.10">
    <property type="entry name" value="Cysteine proteinases"/>
    <property type="match status" value="1"/>
</dbReference>